<reference evidence="22 23" key="1">
    <citation type="submission" date="2024-01" db="EMBL/GenBank/DDBJ databases">
        <title>The complete chloroplast genome sequence of Lithospermum erythrorhizon: insights into the phylogenetic relationship among Boraginaceae species and the maternal lineages of purple gromwells.</title>
        <authorList>
            <person name="Okada T."/>
            <person name="Watanabe K."/>
        </authorList>
    </citation>
    <scope>NUCLEOTIDE SEQUENCE [LARGE SCALE GENOMIC DNA]</scope>
</reference>
<keyword evidence="5" id="KW-0723">Serine/threonine-protein kinase</keyword>
<protein>
    <submittedName>
        <fullName evidence="22">Transmembrane signal receptor</fullName>
    </submittedName>
</protein>
<evidence type="ECO:0000256" key="19">
    <source>
        <dbReference type="SAM" id="SignalP"/>
    </source>
</evidence>
<dbReference type="GO" id="GO:0002229">
    <property type="term" value="P:defense response to oomycetes"/>
    <property type="evidence" value="ECO:0007669"/>
    <property type="project" value="UniProtKB-ARBA"/>
</dbReference>
<evidence type="ECO:0000256" key="10">
    <source>
        <dbReference type="ARBA" id="ARBA00022741"/>
    </source>
</evidence>
<dbReference type="GO" id="GO:0004674">
    <property type="term" value="F:protein serine/threonine kinase activity"/>
    <property type="evidence" value="ECO:0007669"/>
    <property type="project" value="UniProtKB-KW"/>
</dbReference>
<dbReference type="InterPro" id="IPR017441">
    <property type="entry name" value="Protein_kinase_ATP_BS"/>
</dbReference>
<evidence type="ECO:0000256" key="2">
    <source>
        <dbReference type="ARBA" id="ARBA00008536"/>
    </source>
</evidence>
<dbReference type="SUPFAM" id="SSF56112">
    <property type="entry name" value="Protein kinase-like (PK-like)"/>
    <property type="match status" value="1"/>
</dbReference>
<evidence type="ECO:0000256" key="3">
    <source>
        <dbReference type="ARBA" id="ARBA00010217"/>
    </source>
</evidence>
<feature type="chain" id="PRO_5043427694" evidence="19">
    <location>
        <begin position="18"/>
        <end position="539"/>
    </location>
</feature>
<dbReference type="GO" id="GO:0042742">
    <property type="term" value="P:defense response to bacterium"/>
    <property type="evidence" value="ECO:0007669"/>
    <property type="project" value="UniProtKB-ARBA"/>
</dbReference>
<organism evidence="22 23">
    <name type="scientific">Lithospermum erythrorhizon</name>
    <name type="common">Purple gromwell</name>
    <name type="synonym">Lithospermum officinale var. erythrorhizon</name>
    <dbReference type="NCBI Taxonomy" id="34254"/>
    <lineage>
        <taxon>Eukaryota</taxon>
        <taxon>Viridiplantae</taxon>
        <taxon>Streptophyta</taxon>
        <taxon>Embryophyta</taxon>
        <taxon>Tracheophyta</taxon>
        <taxon>Spermatophyta</taxon>
        <taxon>Magnoliopsida</taxon>
        <taxon>eudicotyledons</taxon>
        <taxon>Gunneridae</taxon>
        <taxon>Pentapetalae</taxon>
        <taxon>asterids</taxon>
        <taxon>lamiids</taxon>
        <taxon>Boraginales</taxon>
        <taxon>Boraginaceae</taxon>
        <taxon>Boraginoideae</taxon>
        <taxon>Lithospermeae</taxon>
        <taxon>Lithospermum</taxon>
    </lineage>
</organism>
<dbReference type="PROSITE" id="PS50011">
    <property type="entry name" value="PROTEIN_KINASE_DOM"/>
    <property type="match status" value="1"/>
</dbReference>
<comment type="similarity">
    <text evidence="2">In the N-terminal section; belongs to the leguminous lectin family.</text>
</comment>
<feature type="domain" description="Protein kinase" evidence="20">
    <location>
        <begin position="317"/>
        <end position="539"/>
    </location>
</feature>
<dbReference type="Proteomes" id="UP001454036">
    <property type="component" value="Unassembled WGS sequence"/>
</dbReference>
<proteinExistence type="inferred from homology"/>
<keyword evidence="23" id="KW-1185">Reference proteome</keyword>
<evidence type="ECO:0000256" key="13">
    <source>
        <dbReference type="ARBA" id="ARBA00022989"/>
    </source>
</evidence>
<keyword evidence="10 17" id="KW-0547">Nucleotide-binding</keyword>
<evidence type="ECO:0000256" key="11">
    <source>
        <dbReference type="ARBA" id="ARBA00022777"/>
    </source>
</evidence>
<evidence type="ECO:0000256" key="14">
    <source>
        <dbReference type="ARBA" id="ARBA00023136"/>
    </source>
</evidence>
<evidence type="ECO:0000256" key="18">
    <source>
        <dbReference type="SAM" id="Phobius"/>
    </source>
</evidence>
<keyword evidence="11" id="KW-0418">Kinase</keyword>
<keyword evidence="8 19" id="KW-0732">Signal</keyword>
<comment type="subcellular location">
    <subcellularLocation>
        <location evidence="1">Cell membrane</location>
        <topology evidence="1">Single-pass type I membrane protein</topology>
    </subcellularLocation>
</comment>
<dbReference type="InterPro" id="IPR038408">
    <property type="entry name" value="GNK2_sf"/>
</dbReference>
<evidence type="ECO:0000256" key="6">
    <source>
        <dbReference type="ARBA" id="ARBA00022679"/>
    </source>
</evidence>
<dbReference type="InterPro" id="IPR001245">
    <property type="entry name" value="Ser-Thr/Tyr_kinase_cat_dom"/>
</dbReference>
<dbReference type="CDD" id="cd14066">
    <property type="entry name" value="STKc_IRAK"/>
    <property type="match status" value="1"/>
</dbReference>
<dbReference type="InterPro" id="IPR002902">
    <property type="entry name" value="GNK2"/>
</dbReference>
<evidence type="ECO:0000256" key="8">
    <source>
        <dbReference type="ARBA" id="ARBA00022729"/>
    </source>
</evidence>
<keyword evidence="15 22" id="KW-0675">Receptor</keyword>
<accession>A0AAV3QTU9</accession>
<feature type="domain" description="Gnk2-homologous" evidence="21">
    <location>
        <begin position="21"/>
        <end position="123"/>
    </location>
</feature>
<dbReference type="Pfam" id="PF07714">
    <property type="entry name" value="PK_Tyr_Ser-Thr"/>
    <property type="match status" value="1"/>
</dbReference>
<dbReference type="PANTHER" id="PTHR27002">
    <property type="entry name" value="RECEPTOR-LIKE SERINE/THREONINE-PROTEIN KINASE SD1-8"/>
    <property type="match status" value="1"/>
</dbReference>
<comment type="similarity">
    <text evidence="3">In the C-terminal section; belongs to the protein kinase superfamily. Ser/Thr protein kinase family.</text>
</comment>
<dbReference type="FunFam" id="1.10.510.10:FF:000240">
    <property type="entry name" value="Lectin-domain containing receptor kinase A4.3"/>
    <property type="match status" value="1"/>
</dbReference>
<evidence type="ECO:0000256" key="16">
    <source>
        <dbReference type="ARBA" id="ARBA00023180"/>
    </source>
</evidence>
<keyword evidence="4" id="KW-1003">Cell membrane</keyword>
<evidence type="ECO:0000256" key="17">
    <source>
        <dbReference type="PROSITE-ProRule" id="PRU10141"/>
    </source>
</evidence>
<dbReference type="PROSITE" id="PS00107">
    <property type="entry name" value="PROTEIN_KINASE_ATP"/>
    <property type="match status" value="1"/>
</dbReference>
<comment type="caution">
    <text evidence="22">The sequence shown here is derived from an EMBL/GenBank/DDBJ whole genome shotgun (WGS) entry which is preliminary data.</text>
</comment>
<keyword evidence="9" id="KW-0677">Repeat</keyword>
<keyword evidence="12 17" id="KW-0067">ATP-binding</keyword>
<dbReference type="InterPro" id="IPR011009">
    <property type="entry name" value="Kinase-like_dom_sf"/>
</dbReference>
<keyword evidence="13 18" id="KW-1133">Transmembrane helix</keyword>
<keyword evidence="14 18" id="KW-0472">Membrane</keyword>
<dbReference type="InterPro" id="IPR000719">
    <property type="entry name" value="Prot_kinase_dom"/>
</dbReference>
<evidence type="ECO:0000259" key="21">
    <source>
        <dbReference type="PROSITE" id="PS51473"/>
    </source>
</evidence>
<evidence type="ECO:0000256" key="5">
    <source>
        <dbReference type="ARBA" id="ARBA00022527"/>
    </source>
</evidence>
<evidence type="ECO:0000313" key="22">
    <source>
        <dbReference type="EMBL" id="GAA0166483.1"/>
    </source>
</evidence>
<dbReference type="GO" id="GO:0005524">
    <property type="term" value="F:ATP binding"/>
    <property type="evidence" value="ECO:0007669"/>
    <property type="project" value="UniProtKB-UniRule"/>
</dbReference>
<dbReference type="CDD" id="cd23509">
    <property type="entry name" value="Gnk2-like"/>
    <property type="match status" value="2"/>
</dbReference>
<dbReference type="GO" id="GO:0005886">
    <property type="term" value="C:plasma membrane"/>
    <property type="evidence" value="ECO:0007669"/>
    <property type="project" value="UniProtKB-SubCell"/>
</dbReference>
<dbReference type="PROSITE" id="PS00108">
    <property type="entry name" value="PROTEIN_KINASE_ST"/>
    <property type="match status" value="1"/>
</dbReference>
<dbReference type="PANTHER" id="PTHR27002:SF1050">
    <property type="entry name" value="CYSTEINE-RICH RECEPTOR-LIKE PROTEIN KINASE 5"/>
    <property type="match status" value="1"/>
</dbReference>
<dbReference type="AlphaFoldDB" id="A0AAV3QTU9"/>
<keyword evidence="6" id="KW-0808">Transferase</keyword>
<keyword evidence="16" id="KW-0325">Glycoprotein</keyword>
<evidence type="ECO:0000256" key="4">
    <source>
        <dbReference type="ARBA" id="ARBA00022475"/>
    </source>
</evidence>
<evidence type="ECO:0000259" key="20">
    <source>
        <dbReference type="PROSITE" id="PS50011"/>
    </source>
</evidence>
<feature type="domain" description="Gnk2-homologous" evidence="21">
    <location>
        <begin position="129"/>
        <end position="237"/>
    </location>
</feature>
<dbReference type="SMART" id="SM00220">
    <property type="entry name" value="S_TKc"/>
    <property type="match status" value="1"/>
</dbReference>
<dbReference type="FunFam" id="3.30.430.20:FF:000003">
    <property type="entry name" value="Cysteine-rich RLK (RECEPTOR-like protein kinase) 10"/>
    <property type="match status" value="1"/>
</dbReference>
<evidence type="ECO:0000313" key="23">
    <source>
        <dbReference type="Proteomes" id="UP001454036"/>
    </source>
</evidence>
<name>A0AAV3QTU9_LITER</name>
<dbReference type="EMBL" id="BAABME010022731">
    <property type="protein sequence ID" value="GAA0166483.1"/>
    <property type="molecule type" value="Genomic_DNA"/>
</dbReference>
<dbReference type="Pfam" id="PF01657">
    <property type="entry name" value="Stress-antifung"/>
    <property type="match status" value="2"/>
</dbReference>
<evidence type="ECO:0000256" key="15">
    <source>
        <dbReference type="ARBA" id="ARBA00023170"/>
    </source>
</evidence>
<gene>
    <name evidence="22" type="ORF">LIER_40196</name>
</gene>
<dbReference type="Gene3D" id="3.30.200.20">
    <property type="entry name" value="Phosphorylase Kinase, domain 1"/>
    <property type="match status" value="1"/>
</dbReference>
<evidence type="ECO:0000256" key="9">
    <source>
        <dbReference type="ARBA" id="ARBA00022737"/>
    </source>
</evidence>
<dbReference type="Gene3D" id="1.10.510.10">
    <property type="entry name" value="Transferase(Phosphotransferase) domain 1"/>
    <property type="match status" value="1"/>
</dbReference>
<feature type="binding site" evidence="17">
    <location>
        <position position="345"/>
    </location>
    <ligand>
        <name>ATP</name>
        <dbReference type="ChEBI" id="CHEBI:30616"/>
    </ligand>
</feature>
<evidence type="ECO:0000256" key="7">
    <source>
        <dbReference type="ARBA" id="ARBA00022692"/>
    </source>
</evidence>
<dbReference type="Gene3D" id="3.30.430.20">
    <property type="entry name" value="Gnk2 domain, C-X8-C-X2-C motif"/>
    <property type="match status" value="2"/>
</dbReference>
<keyword evidence="7 18" id="KW-0812">Transmembrane</keyword>
<sequence>MFSISFCVLIIILPAYAQAPEPLYHYCPNTTTYNQSSNYQANLKRLLSNLSSANTLFLNTIEGNNNEPDVVYGMVLCRGDINNDACRECVEAATTEIIQRCPIQKESIIWYDQCMLRYNDVSFFNTLAMNPILLQFNDTNVSDPNTLDRVFWYVMDRLVTSASSGTTNFGYLKGFTTGESNDTSITKLYNLVQCTPDLSNINCHDCLRTILNTRPAGSSSGRVVSPSCIVRYDTYDFYSSSPQALPPPLPIGSRGTGGLQTGTVVIVVVISFSIILFAICFCFLRKKTKKKKIIKMEVTADSLQYDTSYIKTATNNFSADNKIGEGGFGEVFKGSLNNGQQIAVKRLSKKSGQGEQEFKNEVTVVAKLQHRNLVRLLGYCLDEDEKILIYEFVPNKSLDFMLFGQEMQQSLDWSRRYKIISGVAKGILYLHEDSRLRIIHRDIKASNVLLDNDMNAKISDFGLARIIGFDKSEGSTNHVVGTFGYMPPEYIMHGQFSVKSDVFSFGVLMLEIISGKKNNSFYQSRDSEHLISYVSTYKT</sequence>
<dbReference type="PROSITE" id="PS51473">
    <property type="entry name" value="GNK2"/>
    <property type="match status" value="2"/>
</dbReference>
<evidence type="ECO:0000256" key="1">
    <source>
        <dbReference type="ARBA" id="ARBA00004251"/>
    </source>
</evidence>
<dbReference type="InterPro" id="IPR008271">
    <property type="entry name" value="Ser/Thr_kinase_AS"/>
</dbReference>
<feature type="transmembrane region" description="Helical" evidence="18">
    <location>
        <begin position="264"/>
        <end position="284"/>
    </location>
</feature>
<dbReference type="FunFam" id="3.30.200.20:FF:000727">
    <property type="entry name" value="Cysteine-rich RLK (RECEPTOR-like protein kinase) 23"/>
    <property type="match status" value="1"/>
</dbReference>
<feature type="signal peptide" evidence="19">
    <location>
        <begin position="1"/>
        <end position="17"/>
    </location>
</feature>
<evidence type="ECO:0000256" key="12">
    <source>
        <dbReference type="ARBA" id="ARBA00022840"/>
    </source>
</evidence>